<dbReference type="NCBIfam" id="TIGR01240">
    <property type="entry name" value="mevDPdecarb"/>
    <property type="match status" value="1"/>
</dbReference>
<sequence length="410" mass="44896">MQIQVSCPINIALLKYWGKSDNLNIYPLTPSISLTLNQSQVGTITTVSISSELKKAHFKLNGKAKKFPSRLLDVLIIAQLRARLSGKTIVSPFVSLESNNNFPTAAGLASSASGTAAFAFALGKLYGLDGDFTDFSRRGSGSSCRSLSGGCVYWSTDRTDYNSHSCVQQLFPASHWPELKLLICITNDQCKPIGSTSAMQNCIETSDLFRNSRLQSSKHHEMKIIDALKSRDFSALAEATMRESNQLHAVCLDTWPPCVYLNHISQCLMEFVHQINKHFMKTVVAYTFDAGPNAFLLVEVNNIPIILSYLIECFGCTPPPPSPPLPSTTTPPVAEASSDSVKSNQSEKQLKVTGISYTPSSDPLDAELLKKLPKAPGGILYVISTEVSCELKYLFFFQVLVSLDGFCLID</sequence>
<dbReference type="SUPFAM" id="SSF55060">
    <property type="entry name" value="GHMP Kinase, C-terminal domain"/>
    <property type="match status" value="1"/>
</dbReference>
<evidence type="ECO:0000256" key="1">
    <source>
        <dbReference type="RuleBase" id="RU363086"/>
    </source>
</evidence>
<proteinExistence type="inferred from homology"/>
<dbReference type="WBParaSite" id="TREG1_3360.10">
    <property type="protein sequence ID" value="TREG1_3360.10"/>
    <property type="gene ID" value="TREG1_3360"/>
</dbReference>
<dbReference type="InterPro" id="IPR029765">
    <property type="entry name" value="Mev_diP_decarb"/>
</dbReference>
<keyword evidence="1" id="KW-0547">Nucleotide-binding</keyword>
<protein>
    <recommendedName>
        <fullName evidence="1">Diphosphomevalonate decarboxylase</fullName>
        <ecNumber evidence="1">4.1.1.33</ecNumber>
    </recommendedName>
</protein>
<comment type="function">
    <text evidence="1">Catalyzes the ATP dependent decarboxylation of (R)-5-diphosphomevalonate to form isopentenyl diphosphate (IPP). Functions in the mevalonate (MVA) pathway leading to isopentenyl diphosphate (IPP), a key precursor for the biosynthesis of isoprenoids and sterol synthesis.</text>
</comment>
<reference evidence="5" key="1">
    <citation type="submission" date="2022-06" db="EMBL/GenBank/DDBJ databases">
        <authorList>
            <person name="Berger JAMES D."/>
            <person name="Berger JAMES D."/>
        </authorList>
    </citation>
    <scope>NUCLEOTIDE SEQUENCE [LARGE SCALE GENOMIC DNA]</scope>
</reference>
<dbReference type="Gene3D" id="3.30.70.890">
    <property type="entry name" value="GHMP kinase, C-terminal domain"/>
    <property type="match status" value="1"/>
</dbReference>
<dbReference type="GO" id="GO:0019287">
    <property type="term" value="P:isopentenyl diphosphate biosynthetic process, mevalonate pathway"/>
    <property type="evidence" value="ECO:0007669"/>
    <property type="project" value="UniProtKB-UniRule"/>
</dbReference>
<comment type="catalytic activity">
    <reaction evidence="1">
        <text>(R)-5-diphosphomevalonate + ATP = isopentenyl diphosphate + ADP + phosphate + CO2</text>
        <dbReference type="Rhea" id="RHEA:23732"/>
        <dbReference type="ChEBI" id="CHEBI:16526"/>
        <dbReference type="ChEBI" id="CHEBI:30616"/>
        <dbReference type="ChEBI" id="CHEBI:43474"/>
        <dbReference type="ChEBI" id="CHEBI:57557"/>
        <dbReference type="ChEBI" id="CHEBI:128769"/>
        <dbReference type="ChEBI" id="CHEBI:456216"/>
        <dbReference type="EC" id="4.1.1.33"/>
    </reaction>
</comment>
<keyword evidence="5" id="KW-1185">Reference proteome</keyword>
<keyword evidence="1" id="KW-0444">Lipid biosynthesis</keyword>
<dbReference type="Pfam" id="PF22700">
    <property type="entry name" value="MVD-like_N"/>
    <property type="match status" value="1"/>
</dbReference>
<reference evidence="6" key="2">
    <citation type="submission" date="2023-11" db="UniProtKB">
        <authorList>
            <consortium name="WormBaseParasite"/>
        </authorList>
    </citation>
    <scope>IDENTIFICATION</scope>
</reference>
<dbReference type="EC" id="4.1.1.33" evidence="1"/>
<dbReference type="PANTHER" id="PTHR10977:SF3">
    <property type="entry name" value="DIPHOSPHOMEVALONATE DECARBOXYLASE"/>
    <property type="match status" value="1"/>
</dbReference>
<comment type="similarity">
    <text evidence="1">Belongs to the diphosphomevalonate decarboxylase family.</text>
</comment>
<organism evidence="5 6">
    <name type="scientific">Trichobilharzia regenti</name>
    <name type="common">Nasal bird schistosome</name>
    <dbReference type="NCBI Taxonomy" id="157069"/>
    <lineage>
        <taxon>Eukaryota</taxon>
        <taxon>Metazoa</taxon>
        <taxon>Spiralia</taxon>
        <taxon>Lophotrochozoa</taxon>
        <taxon>Platyhelminthes</taxon>
        <taxon>Trematoda</taxon>
        <taxon>Digenea</taxon>
        <taxon>Strigeidida</taxon>
        <taxon>Schistosomatoidea</taxon>
        <taxon>Schistosomatidae</taxon>
        <taxon>Trichobilharzia</taxon>
    </lineage>
</organism>
<name>A0AA85JIU3_TRIRE</name>
<dbReference type="SUPFAM" id="SSF54211">
    <property type="entry name" value="Ribosomal protein S5 domain 2-like"/>
    <property type="match status" value="1"/>
</dbReference>
<dbReference type="GO" id="GO:0004163">
    <property type="term" value="F:diphosphomevalonate decarboxylase activity"/>
    <property type="evidence" value="ECO:0007669"/>
    <property type="project" value="UniProtKB-UniRule"/>
</dbReference>
<dbReference type="GO" id="GO:0006695">
    <property type="term" value="P:cholesterol biosynthetic process"/>
    <property type="evidence" value="ECO:0007669"/>
    <property type="project" value="UniProtKB-KW"/>
</dbReference>
<feature type="region of interest" description="Disordered" evidence="2">
    <location>
        <begin position="321"/>
        <end position="345"/>
    </location>
</feature>
<feature type="domain" description="Diphosphomevalonate decarboxylase-like N-terminal" evidence="4">
    <location>
        <begin position="8"/>
        <end position="163"/>
    </location>
</feature>
<keyword evidence="1" id="KW-0152">Cholesterol biosynthesis</keyword>
<keyword evidence="1" id="KW-0753">Steroid metabolism</keyword>
<dbReference type="InterPro" id="IPR020568">
    <property type="entry name" value="Ribosomal_Su5_D2-typ_SF"/>
</dbReference>
<evidence type="ECO:0000259" key="4">
    <source>
        <dbReference type="Pfam" id="PF22700"/>
    </source>
</evidence>
<keyword evidence="1" id="KW-0756">Sterol biosynthesis</keyword>
<keyword evidence="1" id="KW-0153">Cholesterol metabolism</keyword>
<dbReference type="Proteomes" id="UP000050795">
    <property type="component" value="Unassembled WGS sequence"/>
</dbReference>
<dbReference type="Pfam" id="PF18376">
    <property type="entry name" value="MDD_C"/>
    <property type="match status" value="1"/>
</dbReference>
<keyword evidence="1" id="KW-0752">Steroid biosynthesis</keyword>
<dbReference type="GO" id="GO:0005524">
    <property type="term" value="F:ATP binding"/>
    <property type="evidence" value="ECO:0007669"/>
    <property type="project" value="UniProtKB-KW"/>
</dbReference>
<keyword evidence="1" id="KW-0067">ATP-binding</keyword>
<comment type="pathway">
    <text evidence="1">Steroid biosynthesis; cholesterol biosynthesis.</text>
</comment>
<evidence type="ECO:0000256" key="2">
    <source>
        <dbReference type="SAM" id="MobiDB-lite"/>
    </source>
</evidence>
<evidence type="ECO:0000313" key="6">
    <source>
        <dbReference type="WBParaSite" id="TREG1_3360.10"/>
    </source>
</evidence>
<dbReference type="AlphaFoldDB" id="A0AA85JIU3"/>
<accession>A0AA85JIU3</accession>
<dbReference type="PANTHER" id="PTHR10977">
    <property type="entry name" value="DIPHOSPHOMEVALONATE DECARBOXYLASE"/>
    <property type="match status" value="1"/>
</dbReference>
<evidence type="ECO:0000313" key="5">
    <source>
        <dbReference type="Proteomes" id="UP000050795"/>
    </source>
</evidence>
<keyword evidence="1" id="KW-0456">Lyase</keyword>
<keyword evidence="1" id="KW-1207">Sterol metabolism</keyword>
<evidence type="ECO:0000259" key="3">
    <source>
        <dbReference type="Pfam" id="PF18376"/>
    </source>
</evidence>
<dbReference type="InterPro" id="IPR036554">
    <property type="entry name" value="GHMP_kinase_C_sf"/>
</dbReference>
<dbReference type="InterPro" id="IPR014721">
    <property type="entry name" value="Ribsml_uS5_D2-typ_fold_subgr"/>
</dbReference>
<feature type="domain" description="Mvd1 C-terminal" evidence="3">
    <location>
        <begin position="182"/>
        <end position="318"/>
    </location>
</feature>
<dbReference type="GO" id="GO:0005829">
    <property type="term" value="C:cytosol"/>
    <property type="evidence" value="ECO:0007669"/>
    <property type="project" value="InterPro"/>
</dbReference>
<dbReference type="Gene3D" id="3.30.230.10">
    <property type="match status" value="1"/>
</dbReference>
<dbReference type="InterPro" id="IPR053859">
    <property type="entry name" value="MVD-like_N"/>
</dbReference>
<dbReference type="InterPro" id="IPR041431">
    <property type="entry name" value="Mvd1_C"/>
</dbReference>
<keyword evidence="1" id="KW-0443">Lipid metabolism</keyword>